<keyword evidence="2" id="KW-1185">Reference proteome</keyword>
<name>A0A9P6EFT3_9AGAR</name>
<reference evidence="1" key="1">
    <citation type="submission" date="2020-11" db="EMBL/GenBank/DDBJ databases">
        <authorList>
            <consortium name="DOE Joint Genome Institute"/>
            <person name="Ahrendt S."/>
            <person name="Riley R."/>
            <person name="Andreopoulos W."/>
            <person name="Labutti K."/>
            <person name="Pangilinan J."/>
            <person name="Ruiz-Duenas F.J."/>
            <person name="Barrasa J.M."/>
            <person name="Sanchez-Garcia M."/>
            <person name="Camarero S."/>
            <person name="Miyauchi S."/>
            <person name="Serrano A."/>
            <person name="Linde D."/>
            <person name="Babiker R."/>
            <person name="Drula E."/>
            <person name="Ayuso-Fernandez I."/>
            <person name="Pacheco R."/>
            <person name="Padilla G."/>
            <person name="Ferreira P."/>
            <person name="Barriuso J."/>
            <person name="Kellner H."/>
            <person name="Castanera R."/>
            <person name="Alfaro M."/>
            <person name="Ramirez L."/>
            <person name="Pisabarro A.G."/>
            <person name="Kuo A."/>
            <person name="Tritt A."/>
            <person name="Lipzen A."/>
            <person name="He G."/>
            <person name="Yan M."/>
            <person name="Ng V."/>
            <person name="Cullen D."/>
            <person name="Martin F."/>
            <person name="Rosso M.-N."/>
            <person name="Henrissat B."/>
            <person name="Hibbett D."/>
            <person name="Martinez A.T."/>
            <person name="Grigoriev I.V."/>
        </authorList>
    </citation>
    <scope>NUCLEOTIDE SEQUENCE</scope>
    <source>
        <strain evidence="1">CBS 506.95</strain>
    </source>
</reference>
<gene>
    <name evidence="1" type="ORF">CPB83DRAFT_894521</name>
</gene>
<comment type="caution">
    <text evidence="1">The sequence shown here is derived from an EMBL/GenBank/DDBJ whole genome shotgun (WGS) entry which is preliminary data.</text>
</comment>
<organism evidence="1 2">
    <name type="scientific">Crepidotus variabilis</name>
    <dbReference type="NCBI Taxonomy" id="179855"/>
    <lineage>
        <taxon>Eukaryota</taxon>
        <taxon>Fungi</taxon>
        <taxon>Dikarya</taxon>
        <taxon>Basidiomycota</taxon>
        <taxon>Agaricomycotina</taxon>
        <taxon>Agaricomycetes</taxon>
        <taxon>Agaricomycetidae</taxon>
        <taxon>Agaricales</taxon>
        <taxon>Agaricineae</taxon>
        <taxon>Crepidotaceae</taxon>
        <taxon>Crepidotus</taxon>
    </lineage>
</organism>
<protein>
    <submittedName>
        <fullName evidence="1">Uncharacterized protein</fullName>
    </submittedName>
</protein>
<accession>A0A9P6EFT3</accession>
<sequence>MAHNLDHSTYSYIAVTFSASSPFIGSPNTLSARHPTLGLNYVGQVGQLLDTHLYSVLNSELQRRGVQAETIAARDIQGRDGVIHVEVQKPSQRARRGGDEF</sequence>
<dbReference type="EMBL" id="MU157854">
    <property type="protein sequence ID" value="KAF9528255.1"/>
    <property type="molecule type" value="Genomic_DNA"/>
</dbReference>
<dbReference type="Proteomes" id="UP000807306">
    <property type="component" value="Unassembled WGS sequence"/>
</dbReference>
<evidence type="ECO:0000313" key="2">
    <source>
        <dbReference type="Proteomes" id="UP000807306"/>
    </source>
</evidence>
<evidence type="ECO:0000313" key="1">
    <source>
        <dbReference type="EMBL" id="KAF9528255.1"/>
    </source>
</evidence>
<dbReference type="AlphaFoldDB" id="A0A9P6EFT3"/>
<dbReference type="OrthoDB" id="2585179at2759"/>
<proteinExistence type="predicted"/>